<evidence type="ECO:0000313" key="1">
    <source>
        <dbReference type="EMBL" id="KQL56483.1"/>
    </source>
</evidence>
<organism evidence="1 2">
    <name type="scientific">Alkalicoccobacillus plakortidis</name>
    <dbReference type="NCBI Taxonomy" id="444060"/>
    <lineage>
        <taxon>Bacteria</taxon>
        <taxon>Bacillati</taxon>
        <taxon>Bacillota</taxon>
        <taxon>Bacilli</taxon>
        <taxon>Bacillales</taxon>
        <taxon>Bacillaceae</taxon>
        <taxon>Alkalicoccobacillus</taxon>
    </lineage>
</organism>
<gene>
    <name evidence="1" type="ORF">AN965_13575</name>
</gene>
<dbReference type="EMBL" id="LJJD01000028">
    <property type="protein sequence ID" value="KQL56483.1"/>
    <property type="molecule type" value="Genomic_DNA"/>
</dbReference>
<reference evidence="1 2" key="1">
    <citation type="submission" date="2015-09" db="EMBL/GenBank/DDBJ databases">
        <title>Genome sequencing project for genomic taxonomy and phylogenomics of Bacillus-like bacteria.</title>
        <authorList>
            <person name="Liu B."/>
            <person name="Wang J."/>
            <person name="Zhu Y."/>
            <person name="Liu G."/>
            <person name="Chen Q."/>
            <person name="Chen Z."/>
            <person name="Lan J."/>
            <person name="Che J."/>
            <person name="Ge C."/>
            <person name="Shi H."/>
            <person name="Pan Z."/>
            <person name="Liu X."/>
        </authorList>
    </citation>
    <scope>NUCLEOTIDE SEQUENCE [LARGE SCALE GENOMIC DNA]</scope>
    <source>
        <strain evidence="1 2">DSM 19153</strain>
    </source>
</reference>
<dbReference type="GO" id="GO:0003824">
    <property type="term" value="F:catalytic activity"/>
    <property type="evidence" value="ECO:0007669"/>
    <property type="project" value="UniProtKB-ARBA"/>
</dbReference>
<dbReference type="InterPro" id="IPR015422">
    <property type="entry name" value="PyrdxlP-dep_Trfase_small"/>
</dbReference>
<keyword evidence="2" id="KW-1185">Reference proteome</keyword>
<name>A0A9D5I0B6_9BACI</name>
<dbReference type="Gene3D" id="3.40.640.10">
    <property type="entry name" value="Type I PLP-dependent aspartate aminotransferase-like (Major domain)"/>
    <property type="match status" value="1"/>
</dbReference>
<protein>
    <recommendedName>
        <fullName evidence="3">dTDP-4-amino-4,6-dideoxygalactose transaminase</fullName>
    </recommendedName>
</protein>
<dbReference type="InterPro" id="IPR015424">
    <property type="entry name" value="PyrdxlP-dep_Trfase"/>
</dbReference>
<evidence type="ECO:0008006" key="3">
    <source>
        <dbReference type="Google" id="ProtNLM"/>
    </source>
</evidence>
<dbReference type="Gene3D" id="3.90.1150.10">
    <property type="entry name" value="Aspartate Aminotransferase, domain 1"/>
    <property type="match status" value="1"/>
</dbReference>
<proteinExistence type="predicted"/>
<comment type="caution">
    <text evidence="1">The sequence shown here is derived from an EMBL/GenBank/DDBJ whole genome shotgun (WGS) entry which is preliminary data.</text>
</comment>
<sequence length="367" mass="43133">MTYNQRNEIGSYFETEDKIINCKQENRFDFDFEKLFSDSTYVFSGRNAIELALKDIELTKEIRTVYMPSYLCDSMIDPFLENEVKIHYYKVNYNFNLKVVEVDINKNVECDILFINNYFGNNKLVNKESIDHFKSKGTVIFEDVTHGLFNKNFIENSSDYYVASIRKWLGLASGGLLLKKNGILANKPIINSDKFASTKINAMELKKKYLKGFNVNKNDFMKIFAESDKMFKEVGTKYKIDTHSINILNKLDSDLLRKVRINNSKYIYDQLKRLEFIEPIFTENFRDDICPLFVPVIIKAGKRDELRNLLIENGIYCPVHWPQNRGQYSNIQNNELSLICDHRYDHNDMERLCAVLKNWDKINSETT</sequence>
<dbReference type="Proteomes" id="UP000051061">
    <property type="component" value="Unassembled WGS sequence"/>
</dbReference>
<accession>A0A9D5I0B6</accession>
<evidence type="ECO:0000313" key="2">
    <source>
        <dbReference type="Proteomes" id="UP000051061"/>
    </source>
</evidence>
<dbReference type="InterPro" id="IPR015421">
    <property type="entry name" value="PyrdxlP-dep_Trfase_major"/>
</dbReference>
<dbReference type="SUPFAM" id="SSF53383">
    <property type="entry name" value="PLP-dependent transferases"/>
    <property type="match status" value="1"/>
</dbReference>
<dbReference type="AlphaFoldDB" id="A0A9D5I0B6"/>